<accession>A0A402D233</accession>
<organism evidence="1 2">
    <name type="scientific">Capsulimonas corticalis</name>
    <dbReference type="NCBI Taxonomy" id="2219043"/>
    <lineage>
        <taxon>Bacteria</taxon>
        <taxon>Bacillati</taxon>
        <taxon>Armatimonadota</taxon>
        <taxon>Armatimonadia</taxon>
        <taxon>Capsulimonadales</taxon>
        <taxon>Capsulimonadaceae</taxon>
        <taxon>Capsulimonas</taxon>
    </lineage>
</organism>
<sequence>MHLKFVAIAAAGIALAVPAGACPTSNGNTLSCGSYTISGYHNAKNSALNAGASSTELAIGMLETDSMSSNYTYGDGKSGDSANFGFMKNNWYMYRVSCSQFAGQGSAQWNNGASANNNYGNAVNYCNQCINHFGWTSFWEVQRGGQGRIGNWNADTDEYYQAVNWIQQQISNNNSWHDDVRYWVSVPAI</sequence>
<dbReference type="OrthoDB" id="9801198at2"/>
<dbReference type="RefSeq" id="WP_119323607.1">
    <property type="nucleotide sequence ID" value="NZ_AP025739.1"/>
</dbReference>
<dbReference type="KEGG" id="ccot:CCAX7_22070"/>
<gene>
    <name evidence="1" type="ORF">CCAX7_22070</name>
</gene>
<dbReference type="Proteomes" id="UP000287394">
    <property type="component" value="Chromosome"/>
</dbReference>
<evidence type="ECO:0000313" key="1">
    <source>
        <dbReference type="EMBL" id="BDI30156.1"/>
    </source>
</evidence>
<protein>
    <submittedName>
        <fullName evidence="1">Uncharacterized protein</fullName>
    </submittedName>
</protein>
<reference evidence="1 2" key="1">
    <citation type="journal article" date="2019" name="Int. J. Syst. Evol. Microbiol.">
        <title>Capsulimonas corticalis gen. nov., sp. nov., an aerobic capsulated bacterium, of a novel bacterial order, Capsulimonadales ord. nov., of the class Armatimonadia of the phylum Armatimonadetes.</title>
        <authorList>
            <person name="Li J."/>
            <person name="Kudo C."/>
            <person name="Tonouchi A."/>
        </authorList>
    </citation>
    <scope>NUCLEOTIDE SEQUENCE [LARGE SCALE GENOMIC DNA]</scope>
    <source>
        <strain evidence="1 2">AX-7</strain>
    </source>
</reference>
<dbReference type="Pfam" id="PF21087">
    <property type="entry name" value="Glyco_hydro_134"/>
    <property type="match status" value="1"/>
</dbReference>
<keyword evidence="2" id="KW-1185">Reference proteome</keyword>
<dbReference type="AlphaFoldDB" id="A0A402D233"/>
<dbReference type="EMBL" id="AP025739">
    <property type="protein sequence ID" value="BDI30156.1"/>
    <property type="molecule type" value="Genomic_DNA"/>
</dbReference>
<evidence type="ECO:0000313" key="2">
    <source>
        <dbReference type="Proteomes" id="UP000287394"/>
    </source>
</evidence>
<dbReference type="InterPro" id="IPR049168">
    <property type="entry name" value="Glyco_hydro_134"/>
</dbReference>
<proteinExistence type="predicted"/>
<name>A0A402D233_9BACT</name>